<proteinExistence type="inferred from homology"/>
<dbReference type="InterPro" id="IPR041522">
    <property type="entry name" value="CdaR_GGDEF"/>
</dbReference>
<dbReference type="Pfam" id="PF07905">
    <property type="entry name" value="PucR"/>
    <property type="match status" value="1"/>
</dbReference>
<gene>
    <name evidence="5" type="ORF">H9854_10095</name>
</gene>
<dbReference type="InterPro" id="IPR042070">
    <property type="entry name" value="PucR_C-HTH_sf"/>
</dbReference>
<dbReference type="Proteomes" id="UP000824248">
    <property type="component" value="Unassembled WGS sequence"/>
</dbReference>
<reference evidence="5" key="2">
    <citation type="submission" date="2021-04" db="EMBL/GenBank/DDBJ databases">
        <authorList>
            <person name="Gilroy R."/>
        </authorList>
    </citation>
    <scope>NUCLEOTIDE SEQUENCE</scope>
    <source>
        <strain evidence="5">1193</strain>
    </source>
</reference>
<name>A0A9D1WPA1_9GAMM</name>
<evidence type="ECO:0000313" key="5">
    <source>
        <dbReference type="EMBL" id="HIX62569.1"/>
    </source>
</evidence>
<reference evidence="5" key="1">
    <citation type="journal article" date="2021" name="PeerJ">
        <title>Extensive microbial diversity within the chicken gut microbiome revealed by metagenomics and culture.</title>
        <authorList>
            <person name="Gilroy R."/>
            <person name="Ravi A."/>
            <person name="Getino M."/>
            <person name="Pursley I."/>
            <person name="Horton D.L."/>
            <person name="Alikhan N.F."/>
            <person name="Baker D."/>
            <person name="Gharbi K."/>
            <person name="Hall N."/>
            <person name="Watson M."/>
            <person name="Adriaenssens E.M."/>
            <person name="Foster-Nyarko E."/>
            <person name="Jarju S."/>
            <person name="Secka A."/>
            <person name="Antonio M."/>
            <person name="Oren A."/>
            <person name="Chaudhuri R.R."/>
            <person name="La Ragione R."/>
            <person name="Hildebrand F."/>
            <person name="Pallen M.J."/>
        </authorList>
    </citation>
    <scope>NUCLEOTIDE SEQUENCE</scope>
    <source>
        <strain evidence="5">1193</strain>
    </source>
</reference>
<accession>A0A9D1WPA1</accession>
<comment type="similarity">
    <text evidence="1">Belongs to the CdaR family.</text>
</comment>
<organism evidence="5 6">
    <name type="scientific">Candidatus Halomonas stercoripullorum</name>
    <dbReference type="NCBI Taxonomy" id="2838617"/>
    <lineage>
        <taxon>Bacteria</taxon>
        <taxon>Pseudomonadati</taxon>
        <taxon>Pseudomonadota</taxon>
        <taxon>Gammaproteobacteria</taxon>
        <taxon>Oceanospirillales</taxon>
        <taxon>Halomonadaceae</taxon>
        <taxon>Halomonas</taxon>
    </lineage>
</organism>
<dbReference type="PANTHER" id="PTHR33744:SF7">
    <property type="entry name" value="PUCR FAMILY TRANSCRIPTIONAL REGULATOR"/>
    <property type="match status" value="1"/>
</dbReference>
<dbReference type="EMBL" id="DXFC01000299">
    <property type="protein sequence ID" value="HIX62569.1"/>
    <property type="molecule type" value="Genomic_DNA"/>
</dbReference>
<evidence type="ECO:0000256" key="1">
    <source>
        <dbReference type="ARBA" id="ARBA00006754"/>
    </source>
</evidence>
<sequence>MWITVGDAMRLDALQGVEVIAGAKGLSRMLNSVTVLDAPDAVTWLKGHELVLTSTFPLMRCQLELNRMVDDMAARQVAALGIKLNRFMTELPPAMLQRADEVRLPILSLPDEIAWIDIINPIFAEVMALNGALLQHAEPIRNSFNDLLLSGATLHEFVAALSRLVQKPVIVHSHVAQLKLASSDLNENVVTSALAALSQAPMRRTKPLTDKHDIFELEHSLGRLICCRLDPSVDANGRLVLLDQQKNLTQSDLWCLRHARDAISIKLLQSRAESCIAREVQNEFVQSLLDSGVSDTAHRKLLQRGRERGYRLYERYLVVALKFPRLKESALRNLSDFFYQKLGSEDILVGWIGNARFVLLVPERPETNFSADGGAAYMKSLLQDIGHQGGVAHWHAGLSQILPISRMARGLEQAEYALRHSIQSGHSCELKLHDDTSLHRIFSHSAIQNEIYSYVQEWLEPLLQHDQRHQSRLIDTMRVFIENSGNYRETARLLHVHPNTVRYRIEQAERLTRRSIQQPKLRFQYQLAMYLLPNLEKR</sequence>
<evidence type="ECO:0000259" key="4">
    <source>
        <dbReference type="Pfam" id="PF17853"/>
    </source>
</evidence>
<feature type="domain" description="PucR C-terminal helix-turn-helix" evidence="3">
    <location>
        <begin position="473"/>
        <end position="529"/>
    </location>
</feature>
<evidence type="ECO:0000259" key="3">
    <source>
        <dbReference type="Pfam" id="PF13556"/>
    </source>
</evidence>
<dbReference type="Pfam" id="PF17853">
    <property type="entry name" value="GGDEF_2"/>
    <property type="match status" value="1"/>
</dbReference>
<evidence type="ECO:0000259" key="2">
    <source>
        <dbReference type="Pfam" id="PF07905"/>
    </source>
</evidence>
<dbReference type="InterPro" id="IPR012914">
    <property type="entry name" value="PucR_dom"/>
</dbReference>
<protein>
    <submittedName>
        <fullName evidence="5">PucR family transcriptional regulator ligand-binding domain-containing protein</fullName>
    </submittedName>
</protein>
<dbReference type="PANTHER" id="PTHR33744">
    <property type="entry name" value="CARBOHYDRATE DIACID REGULATOR"/>
    <property type="match status" value="1"/>
</dbReference>
<dbReference type="Gene3D" id="1.10.10.2840">
    <property type="entry name" value="PucR C-terminal helix-turn-helix domain"/>
    <property type="match status" value="1"/>
</dbReference>
<dbReference type="Pfam" id="PF13556">
    <property type="entry name" value="HTH_30"/>
    <property type="match status" value="1"/>
</dbReference>
<dbReference type="AlphaFoldDB" id="A0A9D1WPA1"/>
<comment type="caution">
    <text evidence="5">The sequence shown here is derived from an EMBL/GenBank/DDBJ whole genome shotgun (WGS) entry which is preliminary data.</text>
</comment>
<evidence type="ECO:0000313" key="6">
    <source>
        <dbReference type="Proteomes" id="UP000824248"/>
    </source>
</evidence>
<feature type="domain" description="CdaR GGDEF-like" evidence="4">
    <location>
        <begin position="298"/>
        <end position="419"/>
    </location>
</feature>
<feature type="domain" description="Purine catabolism PurC-like" evidence="2">
    <location>
        <begin position="7"/>
        <end position="125"/>
    </location>
</feature>
<dbReference type="InterPro" id="IPR051448">
    <property type="entry name" value="CdaR-like_regulators"/>
</dbReference>
<dbReference type="InterPro" id="IPR025736">
    <property type="entry name" value="PucR_C-HTH_dom"/>
</dbReference>